<dbReference type="Gene3D" id="3.40.50.1820">
    <property type="entry name" value="alpha/beta hydrolase"/>
    <property type="match status" value="1"/>
</dbReference>
<dbReference type="InterPro" id="IPR029058">
    <property type="entry name" value="AB_hydrolase_fold"/>
</dbReference>
<dbReference type="Proteomes" id="UP000199354">
    <property type="component" value="Unassembled WGS sequence"/>
</dbReference>
<sequence>MQLVKGKGIVLIHGAGLGAFIWQDMKLDWQVLRINFQNRGNGPANTGLHYKDYVEEVVQQIDNWTVDQIVIVGHSIGGCIALNIAARYPGRVIGFIGIAAAIPAKGGSFVSCLPPMKRLLLPLVMRIFGTKPPAATIKNGLCKGLDDEQTAKIVSRFTFESRELYLEDCEGKIPKIPRMYILTTDDREMPAETQRQMAKNLKTKDISKIDSGHLPMLQEPFKLSHLINDFCKKLDTQKRE</sequence>
<evidence type="ECO:0000313" key="2">
    <source>
        <dbReference type="EMBL" id="SCY41346.1"/>
    </source>
</evidence>
<dbReference type="PANTHER" id="PTHR37017:SF11">
    <property type="entry name" value="ESTERASE_LIPASE_THIOESTERASE DOMAIN-CONTAINING PROTEIN"/>
    <property type="match status" value="1"/>
</dbReference>
<dbReference type="OrthoDB" id="9112061at2"/>
<evidence type="ECO:0000259" key="1">
    <source>
        <dbReference type="Pfam" id="PF12697"/>
    </source>
</evidence>
<evidence type="ECO:0000313" key="3">
    <source>
        <dbReference type="Proteomes" id="UP000199354"/>
    </source>
</evidence>
<gene>
    <name evidence="2" type="ORF">SAMN02927903_01367</name>
</gene>
<dbReference type="SUPFAM" id="SSF53474">
    <property type="entry name" value="alpha/beta-Hydrolases"/>
    <property type="match status" value="1"/>
</dbReference>
<dbReference type="AlphaFoldDB" id="A0A1G5FQ34"/>
<keyword evidence="3" id="KW-1185">Reference proteome</keyword>
<protein>
    <submittedName>
        <fullName evidence="2">Pimeloyl-ACP methyl ester carboxylesterase</fullName>
    </submittedName>
</protein>
<organism evidence="2 3">
    <name type="scientific">Flavobacterium caeni</name>
    <dbReference type="NCBI Taxonomy" id="490189"/>
    <lineage>
        <taxon>Bacteria</taxon>
        <taxon>Pseudomonadati</taxon>
        <taxon>Bacteroidota</taxon>
        <taxon>Flavobacteriia</taxon>
        <taxon>Flavobacteriales</taxon>
        <taxon>Flavobacteriaceae</taxon>
        <taxon>Flavobacterium</taxon>
    </lineage>
</organism>
<dbReference type="EMBL" id="FMVF01000005">
    <property type="protein sequence ID" value="SCY41346.1"/>
    <property type="molecule type" value="Genomic_DNA"/>
</dbReference>
<reference evidence="2 3" key="1">
    <citation type="submission" date="2016-10" db="EMBL/GenBank/DDBJ databases">
        <authorList>
            <person name="de Groot N.N."/>
        </authorList>
    </citation>
    <scope>NUCLEOTIDE SEQUENCE [LARGE SCALE GENOMIC DNA]</scope>
    <source>
        <strain evidence="2 3">CGMCC 1.7031</strain>
    </source>
</reference>
<name>A0A1G5FQ34_9FLAO</name>
<proteinExistence type="predicted"/>
<dbReference type="Pfam" id="PF12697">
    <property type="entry name" value="Abhydrolase_6"/>
    <property type="match status" value="1"/>
</dbReference>
<dbReference type="InterPro" id="IPR000073">
    <property type="entry name" value="AB_hydrolase_1"/>
</dbReference>
<dbReference type="PANTHER" id="PTHR37017">
    <property type="entry name" value="AB HYDROLASE-1 DOMAIN-CONTAINING PROTEIN-RELATED"/>
    <property type="match status" value="1"/>
</dbReference>
<accession>A0A1G5FQ34</accession>
<dbReference type="RefSeq" id="WP_091141545.1">
    <property type="nucleotide sequence ID" value="NZ_FMVF01000005.1"/>
</dbReference>
<dbReference type="InterPro" id="IPR052897">
    <property type="entry name" value="Sec-Metab_Biosynth_Hydrolase"/>
</dbReference>
<dbReference type="STRING" id="490189.SAMN02927903_01367"/>
<feature type="domain" description="AB hydrolase-1" evidence="1">
    <location>
        <begin position="9"/>
        <end position="220"/>
    </location>
</feature>